<dbReference type="CDD" id="cd12827">
    <property type="entry name" value="EcCorA_ZntB-like_u2"/>
    <property type="match status" value="1"/>
</dbReference>
<dbReference type="InterPro" id="IPR045863">
    <property type="entry name" value="CorA_TM1_TM2"/>
</dbReference>
<dbReference type="GO" id="GO:0046873">
    <property type="term" value="F:metal ion transmembrane transporter activity"/>
    <property type="evidence" value="ECO:0007669"/>
    <property type="project" value="InterPro"/>
</dbReference>
<reference evidence="8 9" key="1">
    <citation type="submission" date="2012-05" db="EMBL/GenBank/DDBJ databases">
        <authorList>
            <person name="Weinstock G."/>
            <person name="Sodergren E."/>
            <person name="Lobos E.A."/>
            <person name="Fulton L."/>
            <person name="Fulton R."/>
            <person name="Courtney L."/>
            <person name="Fronick C."/>
            <person name="O'Laughlin M."/>
            <person name="Godfrey J."/>
            <person name="Wilson R.M."/>
            <person name="Miner T."/>
            <person name="Farmer C."/>
            <person name="Delehaunty K."/>
            <person name="Cordes M."/>
            <person name="Minx P."/>
            <person name="Tomlinson C."/>
            <person name="Chen J."/>
            <person name="Wollam A."/>
            <person name="Pepin K.H."/>
            <person name="Bhonagiri V."/>
            <person name="Zhang X."/>
            <person name="Suruliraj S."/>
            <person name="Warren W."/>
            <person name="Mitreva M."/>
            <person name="Mardis E.R."/>
            <person name="Wilson R.K."/>
        </authorList>
    </citation>
    <scope>NUCLEOTIDE SEQUENCE [LARGE SCALE GENOMIC DNA]</scope>
    <source>
        <strain evidence="8 9">F0037</strain>
    </source>
</reference>
<dbReference type="STRING" id="1127696.HMPREF9134_01595"/>
<dbReference type="InterPro" id="IPR045861">
    <property type="entry name" value="CorA_cytoplasmic_dom"/>
</dbReference>
<dbReference type="InterPro" id="IPR047199">
    <property type="entry name" value="CorA-like"/>
</dbReference>
<evidence type="ECO:0000256" key="4">
    <source>
        <dbReference type="ARBA" id="ARBA00022989"/>
    </source>
</evidence>
<dbReference type="PANTHER" id="PTHR47891">
    <property type="entry name" value="TRANSPORTER-RELATED"/>
    <property type="match status" value="1"/>
</dbReference>
<dbReference type="Pfam" id="PF01544">
    <property type="entry name" value="CorA"/>
    <property type="match status" value="1"/>
</dbReference>
<dbReference type="GO" id="GO:0016020">
    <property type="term" value="C:membrane"/>
    <property type="evidence" value="ECO:0007669"/>
    <property type="project" value="UniProtKB-SubCell"/>
</dbReference>
<evidence type="ECO:0000256" key="7">
    <source>
        <dbReference type="SAM" id="Phobius"/>
    </source>
</evidence>
<dbReference type="Proteomes" id="UP000010408">
    <property type="component" value="Unassembled WGS sequence"/>
</dbReference>
<organism evidence="8 9">
    <name type="scientific">Porphyromonas catoniae F0037</name>
    <dbReference type="NCBI Taxonomy" id="1127696"/>
    <lineage>
        <taxon>Bacteria</taxon>
        <taxon>Pseudomonadati</taxon>
        <taxon>Bacteroidota</taxon>
        <taxon>Bacteroidia</taxon>
        <taxon>Bacteroidales</taxon>
        <taxon>Porphyromonadaceae</taxon>
        <taxon>Porphyromonas</taxon>
    </lineage>
</organism>
<dbReference type="SUPFAM" id="SSF143865">
    <property type="entry name" value="CorA soluble domain-like"/>
    <property type="match status" value="1"/>
</dbReference>
<comment type="similarity">
    <text evidence="2">Belongs to the CorA metal ion transporter (MIT) (TC 1.A.35) family.</text>
</comment>
<evidence type="ECO:0000256" key="2">
    <source>
        <dbReference type="ARBA" id="ARBA00009765"/>
    </source>
</evidence>
<evidence type="ECO:0000256" key="5">
    <source>
        <dbReference type="ARBA" id="ARBA00023136"/>
    </source>
</evidence>
<sequence>MRFVYLFSLRCLVFLSSKQIKISIDSYPWWQLGDKIDMKSFLSLEPGLPELADYTHSCWVNVECPDEDDFLFLTRDLGIPREFLSDIADIDERPRAEREDEWLLTILRIPMDGGGQGMPYQTVPIGIITGHEATVSVCYRRTQMLPDFINHIRRKNIQIAGQREFITRMIYSSAVWFLKYLKLMYLEINRAEKELEQSIRNEDLLRIMRLQRSLVYFSTSIRGNEAMLGRLRTTSRASSVDPDLFEDVSIELRQAYNTINIYTDIVTSMMDASANIISNNVNTIMKRMTSISIVLTIPTMISSFFGMNVNVYLGEWYWAFLIIFLVSAAISSLAFYLFRRIKWF</sequence>
<dbReference type="PANTHER" id="PTHR47891:SF2">
    <property type="entry name" value="MAGNESIUM AND COBALT TRANSPORTER"/>
    <property type="match status" value="1"/>
</dbReference>
<keyword evidence="5 7" id="KW-0472">Membrane</keyword>
<evidence type="ECO:0000256" key="1">
    <source>
        <dbReference type="ARBA" id="ARBA00004141"/>
    </source>
</evidence>
<accession>L1NAM8</accession>
<comment type="caution">
    <text evidence="8">The sequence shown here is derived from an EMBL/GenBank/DDBJ whole genome shotgun (WGS) entry which is preliminary data.</text>
</comment>
<evidence type="ECO:0000313" key="9">
    <source>
        <dbReference type="Proteomes" id="UP000010408"/>
    </source>
</evidence>
<keyword evidence="6" id="KW-0175">Coiled coil</keyword>
<dbReference type="Gene3D" id="3.30.460.20">
    <property type="entry name" value="CorA soluble domain-like"/>
    <property type="match status" value="1"/>
</dbReference>
<evidence type="ECO:0000256" key="6">
    <source>
        <dbReference type="SAM" id="Coils"/>
    </source>
</evidence>
<dbReference type="AlphaFoldDB" id="L1NAM8"/>
<proteinExistence type="inferred from homology"/>
<gene>
    <name evidence="8" type="ORF">HMPREF9134_01595</name>
</gene>
<dbReference type="eggNOG" id="COG0598">
    <property type="taxonomic scope" value="Bacteria"/>
</dbReference>
<protein>
    <submittedName>
        <fullName evidence="8">CorA-like protein</fullName>
    </submittedName>
</protein>
<dbReference type="PATRIC" id="fig|1127696.3.peg.1438"/>
<feature type="transmembrane region" description="Helical" evidence="7">
    <location>
        <begin position="291"/>
        <end position="310"/>
    </location>
</feature>
<name>L1NAM8_9PORP</name>
<dbReference type="SUPFAM" id="SSF144083">
    <property type="entry name" value="Magnesium transport protein CorA, transmembrane region"/>
    <property type="match status" value="1"/>
</dbReference>
<feature type="transmembrane region" description="Helical" evidence="7">
    <location>
        <begin position="316"/>
        <end position="338"/>
    </location>
</feature>
<evidence type="ECO:0000313" key="8">
    <source>
        <dbReference type="EMBL" id="EKY00262.1"/>
    </source>
</evidence>
<dbReference type="Gene3D" id="1.20.58.340">
    <property type="entry name" value="Magnesium transport protein CorA, transmembrane region"/>
    <property type="match status" value="2"/>
</dbReference>
<comment type="subcellular location">
    <subcellularLocation>
        <location evidence="1">Membrane</location>
        <topology evidence="1">Multi-pass membrane protein</topology>
    </subcellularLocation>
</comment>
<feature type="coiled-coil region" evidence="6">
    <location>
        <begin position="181"/>
        <end position="208"/>
    </location>
</feature>
<dbReference type="InterPro" id="IPR002523">
    <property type="entry name" value="MgTranspt_CorA/ZnTranspt_ZntB"/>
</dbReference>
<keyword evidence="3 7" id="KW-0812">Transmembrane</keyword>
<dbReference type="EMBL" id="AMEQ01000040">
    <property type="protein sequence ID" value="EKY00262.1"/>
    <property type="molecule type" value="Genomic_DNA"/>
</dbReference>
<keyword evidence="4 7" id="KW-1133">Transmembrane helix</keyword>
<evidence type="ECO:0000256" key="3">
    <source>
        <dbReference type="ARBA" id="ARBA00022692"/>
    </source>
</evidence>
<dbReference type="HOGENOM" id="CLU_007127_8_1_10"/>